<dbReference type="SUPFAM" id="SSF52172">
    <property type="entry name" value="CheY-like"/>
    <property type="match status" value="1"/>
</dbReference>
<name>A0A6B3RKB4_9RHOB</name>
<evidence type="ECO:0000259" key="2">
    <source>
        <dbReference type="PROSITE" id="PS50110"/>
    </source>
</evidence>
<evidence type="ECO:0000313" key="4">
    <source>
        <dbReference type="Proteomes" id="UP000481421"/>
    </source>
</evidence>
<dbReference type="PROSITE" id="PS50110">
    <property type="entry name" value="RESPONSE_REGULATORY"/>
    <property type="match status" value="1"/>
</dbReference>
<organism evidence="3 4">
    <name type="scientific">Pseudotabrizicola algicola</name>
    <dbReference type="NCBI Taxonomy" id="2709381"/>
    <lineage>
        <taxon>Bacteria</taxon>
        <taxon>Pseudomonadati</taxon>
        <taxon>Pseudomonadota</taxon>
        <taxon>Alphaproteobacteria</taxon>
        <taxon>Rhodobacterales</taxon>
        <taxon>Paracoccaceae</taxon>
        <taxon>Pseudotabrizicola</taxon>
    </lineage>
</organism>
<proteinExistence type="predicted"/>
<dbReference type="AlphaFoldDB" id="A0A6B3RKB4"/>
<dbReference type="InterPro" id="IPR011006">
    <property type="entry name" value="CheY-like_superfamily"/>
</dbReference>
<comment type="caution">
    <text evidence="3">The sequence shown here is derived from an EMBL/GenBank/DDBJ whole genome shotgun (WGS) entry which is preliminary data.</text>
</comment>
<evidence type="ECO:0000313" key="3">
    <source>
        <dbReference type="EMBL" id="NEX46464.1"/>
    </source>
</evidence>
<feature type="domain" description="Response regulatory" evidence="2">
    <location>
        <begin position="9"/>
        <end position="117"/>
    </location>
</feature>
<keyword evidence="1" id="KW-0597">Phosphoprotein</keyword>
<keyword evidence="4" id="KW-1185">Reference proteome</keyword>
<sequence>MLFDFQGRRVLIAEDDYFVATELANEFRAANAQVIGPCASLAEATRLAPTSQMAVLDVDLRGQMVFPLADQMLQDGVPFVFYTGFDQPLLPPRFAEVVCINKPMAPQTTVKILARSGLANPQTIADLVPQLRLRARELMQDKSAADRLVELTLRRAIADPDPLPVMTQVGPWLERLMRTLAEDHGRRLLH</sequence>
<accession>A0A6B3RKB4</accession>
<dbReference type="EMBL" id="JAAIKE010000002">
    <property type="protein sequence ID" value="NEX46464.1"/>
    <property type="molecule type" value="Genomic_DNA"/>
</dbReference>
<feature type="modified residue" description="4-aspartylphosphate" evidence="1">
    <location>
        <position position="57"/>
    </location>
</feature>
<dbReference type="Gene3D" id="3.40.50.2300">
    <property type="match status" value="1"/>
</dbReference>
<gene>
    <name evidence="3" type="ORF">G3572_09610</name>
</gene>
<protein>
    <submittedName>
        <fullName evidence="3">Response regulator</fullName>
    </submittedName>
</protein>
<dbReference type="RefSeq" id="WP_164611142.1">
    <property type="nucleotide sequence ID" value="NZ_JAAIKE010000002.1"/>
</dbReference>
<reference evidence="3 4" key="1">
    <citation type="submission" date="2020-02" db="EMBL/GenBank/DDBJ databases">
        <title>Rhodobacter algicola sp. nov., isolated from microalga culture.</title>
        <authorList>
            <person name="Park C.-Y."/>
        </authorList>
    </citation>
    <scope>NUCLEOTIDE SEQUENCE [LARGE SCALE GENOMIC DNA]</scope>
    <source>
        <strain evidence="3 4">ETT8</strain>
    </source>
</reference>
<dbReference type="GO" id="GO:0000160">
    <property type="term" value="P:phosphorelay signal transduction system"/>
    <property type="evidence" value="ECO:0007669"/>
    <property type="project" value="InterPro"/>
</dbReference>
<dbReference type="Proteomes" id="UP000481421">
    <property type="component" value="Unassembled WGS sequence"/>
</dbReference>
<dbReference type="Gene3D" id="1.10.1740.10">
    <property type="match status" value="1"/>
</dbReference>
<evidence type="ECO:0000256" key="1">
    <source>
        <dbReference type="PROSITE-ProRule" id="PRU00169"/>
    </source>
</evidence>
<dbReference type="InterPro" id="IPR001789">
    <property type="entry name" value="Sig_transdc_resp-reg_receiver"/>
</dbReference>